<dbReference type="Proteomes" id="UP000646053">
    <property type="component" value="Unassembled WGS sequence"/>
</dbReference>
<organism evidence="4 5">
    <name type="scientific">Myxacorys almedinensis A</name>
    <dbReference type="NCBI Taxonomy" id="2690445"/>
    <lineage>
        <taxon>Bacteria</taxon>
        <taxon>Bacillati</taxon>
        <taxon>Cyanobacteriota</taxon>
        <taxon>Cyanophyceae</taxon>
        <taxon>Leptolyngbyales</taxon>
        <taxon>Leptolyngbyaceae</taxon>
        <taxon>Myxacorys</taxon>
        <taxon>Myxacorys almedinensis</taxon>
    </lineage>
</organism>
<comment type="similarity">
    <text evidence="1 2">Belongs to the anti-sigma-factor antagonist family.</text>
</comment>
<dbReference type="PANTHER" id="PTHR33495:SF2">
    <property type="entry name" value="ANTI-SIGMA FACTOR ANTAGONIST TM_1081-RELATED"/>
    <property type="match status" value="1"/>
</dbReference>
<evidence type="ECO:0000313" key="4">
    <source>
        <dbReference type="EMBL" id="NDJ16701.1"/>
    </source>
</evidence>
<comment type="caution">
    <text evidence="4">The sequence shown here is derived from an EMBL/GenBank/DDBJ whole genome shotgun (WGS) entry which is preliminary data.</text>
</comment>
<dbReference type="PANTHER" id="PTHR33495">
    <property type="entry name" value="ANTI-SIGMA FACTOR ANTAGONIST TM_1081-RELATED-RELATED"/>
    <property type="match status" value="1"/>
</dbReference>
<dbReference type="GO" id="GO:0043856">
    <property type="term" value="F:anti-sigma factor antagonist activity"/>
    <property type="evidence" value="ECO:0007669"/>
    <property type="project" value="InterPro"/>
</dbReference>
<evidence type="ECO:0000256" key="2">
    <source>
        <dbReference type="RuleBase" id="RU003749"/>
    </source>
</evidence>
<feature type="domain" description="STAS" evidence="3">
    <location>
        <begin position="10"/>
        <end position="108"/>
    </location>
</feature>
<dbReference type="Gene3D" id="3.30.750.24">
    <property type="entry name" value="STAS domain"/>
    <property type="match status" value="1"/>
</dbReference>
<dbReference type="EMBL" id="WVIE01000005">
    <property type="protein sequence ID" value="NDJ16701.1"/>
    <property type="molecule type" value="Genomic_DNA"/>
</dbReference>
<dbReference type="CDD" id="cd07043">
    <property type="entry name" value="STAS_anti-anti-sigma_factors"/>
    <property type="match status" value="1"/>
</dbReference>
<dbReference type="InterPro" id="IPR002645">
    <property type="entry name" value="STAS_dom"/>
</dbReference>
<keyword evidence="5" id="KW-1185">Reference proteome</keyword>
<dbReference type="InterPro" id="IPR003658">
    <property type="entry name" value="Anti-sigma_ant"/>
</dbReference>
<accession>A0A8J8CIM2</accession>
<reference evidence="4" key="1">
    <citation type="submission" date="2019-12" db="EMBL/GenBank/DDBJ databases">
        <title>High-Quality draft genome sequences of three cyanobacteria isolated from the limestone walls of the Old Cathedral of Coimbra.</title>
        <authorList>
            <person name="Tiago I."/>
            <person name="Soares F."/>
            <person name="Portugal A."/>
        </authorList>
    </citation>
    <scope>NUCLEOTIDE SEQUENCE</scope>
    <source>
        <strain evidence="4">A</strain>
    </source>
</reference>
<protein>
    <recommendedName>
        <fullName evidence="2">Anti-sigma factor antagonist</fullName>
    </recommendedName>
</protein>
<dbReference type="Pfam" id="PF01740">
    <property type="entry name" value="STAS"/>
    <property type="match status" value="1"/>
</dbReference>
<sequence length="117" mass="12909">MALANNCEEILLRPQGCLDLRGGRWLQQQLESIAPRRYKFWVVDLSSVEFIDSSGLVALVGGLNAATQAGARLILCGLRPSAQLIFDITQLDRVFTIFETYEALLASLSIPEEVSLL</sequence>
<name>A0A8J8CIM2_9CYAN</name>
<dbReference type="AlphaFoldDB" id="A0A8J8CIM2"/>
<proteinExistence type="inferred from homology"/>
<dbReference type="RefSeq" id="WP_162422226.1">
    <property type="nucleotide sequence ID" value="NZ_WVIE01000005.1"/>
</dbReference>
<dbReference type="PROSITE" id="PS50801">
    <property type="entry name" value="STAS"/>
    <property type="match status" value="1"/>
</dbReference>
<gene>
    <name evidence="4" type="ORF">GS601_05255</name>
</gene>
<evidence type="ECO:0000256" key="1">
    <source>
        <dbReference type="ARBA" id="ARBA00009013"/>
    </source>
</evidence>
<dbReference type="InterPro" id="IPR036513">
    <property type="entry name" value="STAS_dom_sf"/>
</dbReference>
<evidence type="ECO:0000313" key="5">
    <source>
        <dbReference type="Proteomes" id="UP000646053"/>
    </source>
</evidence>
<evidence type="ECO:0000259" key="3">
    <source>
        <dbReference type="PROSITE" id="PS50801"/>
    </source>
</evidence>
<dbReference type="SUPFAM" id="SSF52091">
    <property type="entry name" value="SpoIIaa-like"/>
    <property type="match status" value="1"/>
</dbReference>
<dbReference type="NCBIfam" id="TIGR00377">
    <property type="entry name" value="ant_ant_sig"/>
    <property type="match status" value="1"/>
</dbReference>